<dbReference type="AlphaFoldDB" id="A0A2H3B2W1"/>
<proteinExistence type="predicted"/>
<evidence type="ECO:0000313" key="1">
    <source>
        <dbReference type="EMBL" id="PBK65249.1"/>
    </source>
</evidence>
<protein>
    <submittedName>
        <fullName evidence="1">Uncharacterized protein</fullName>
    </submittedName>
</protein>
<reference evidence="2" key="1">
    <citation type="journal article" date="2017" name="Nat. Ecol. Evol.">
        <title>Genome expansion and lineage-specific genetic innovations in the forest pathogenic fungi Armillaria.</title>
        <authorList>
            <person name="Sipos G."/>
            <person name="Prasanna A.N."/>
            <person name="Walter M.C."/>
            <person name="O'Connor E."/>
            <person name="Balint B."/>
            <person name="Krizsan K."/>
            <person name="Kiss B."/>
            <person name="Hess J."/>
            <person name="Varga T."/>
            <person name="Slot J."/>
            <person name="Riley R."/>
            <person name="Boka B."/>
            <person name="Rigling D."/>
            <person name="Barry K."/>
            <person name="Lee J."/>
            <person name="Mihaltcheva S."/>
            <person name="LaButti K."/>
            <person name="Lipzen A."/>
            <person name="Waldron R."/>
            <person name="Moloney N.M."/>
            <person name="Sperisen C."/>
            <person name="Kredics L."/>
            <person name="Vagvoelgyi C."/>
            <person name="Patrignani A."/>
            <person name="Fitzpatrick D."/>
            <person name="Nagy I."/>
            <person name="Doyle S."/>
            <person name="Anderson J.B."/>
            <person name="Grigoriev I.V."/>
            <person name="Gueldener U."/>
            <person name="Muensterkoetter M."/>
            <person name="Nagy L.G."/>
        </authorList>
    </citation>
    <scope>NUCLEOTIDE SEQUENCE [LARGE SCALE GENOMIC DNA]</scope>
    <source>
        <strain evidence="2">28-4</strain>
    </source>
</reference>
<name>A0A2H3B2W1_9AGAR</name>
<keyword evidence="2" id="KW-1185">Reference proteome</keyword>
<dbReference type="EMBL" id="KZ293446">
    <property type="protein sequence ID" value="PBK65249.1"/>
    <property type="molecule type" value="Genomic_DNA"/>
</dbReference>
<sequence length="507" mass="57108">MQAPNIWTYEHGTAVADLLIPLIPPFGCKTDRLGGMQQEDKTLSATELLDSTQRSWAVLFLMSTVTALLHAGTHISIYSSSVYTDERPTNAPYKYPDSKTCMPYATSSSQVLLPIVQRPINCVFPSKYPSLGTISCSTPANILRQLLNGTSSGFLKSNDDNGDVHRVMGTCRVLPSISKFQINNCIPVESIAGLLDQLNTTLRTLYMLKHSSLSSILKTCISGNYDFGIACGHLCPFWYSTSGYVYHQTEMVVYYFCGLGGLFGLTMEDLDSPRFWLNRAWTLQEISRKWIIGRIMGGGTVSTAQTVVEQDHQAVLHRIHKQLGTLVDTVHHVDNMFDLLVHLHKCKLEHAVDHVVALILPLRSKAILTYDVMQSVKDLRLALVSLYMDVRRDEETNSDWYSGVCIEEGRSDQWKSARAPSTQIYWVAGRRLPEQKFEKVAVFTMTETKETQGDTEVEAIRRSGNFKVRIRIRLTASLIDLYDHHHRLAYKPTTSFCRVRLTANLVT</sequence>
<evidence type="ECO:0000313" key="2">
    <source>
        <dbReference type="Proteomes" id="UP000218334"/>
    </source>
</evidence>
<gene>
    <name evidence="1" type="ORF">ARMSODRAFT_1052720</name>
</gene>
<dbReference type="Proteomes" id="UP000218334">
    <property type="component" value="Unassembled WGS sequence"/>
</dbReference>
<organism evidence="1 2">
    <name type="scientific">Armillaria solidipes</name>
    <dbReference type="NCBI Taxonomy" id="1076256"/>
    <lineage>
        <taxon>Eukaryota</taxon>
        <taxon>Fungi</taxon>
        <taxon>Dikarya</taxon>
        <taxon>Basidiomycota</taxon>
        <taxon>Agaricomycotina</taxon>
        <taxon>Agaricomycetes</taxon>
        <taxon>Agaricomycetidae</taxon>
        <taxon>Agaricales</taxon>
        <taxon>Marasmiineae</taxon>
        <taxon>Physalacriaceae</taxon>
        <taxon>Armillaria</taxon>
    </lineage>
</organism>
<accession>A0A2H3B2W1</accession>